<evidence type="ECO:0000313" key="4">
    <source>
        <dbReference type="Proteomes" id="UP000590749"/>
    </source>
</evidence>
<keyword evidence="2" id="KW-0964">Secreted</keyword>
<dbReference type="PROSITE" id="PS00330">
    <property type="entry name" value="HEMOLYSIN_CALCIUM"/>
    <property type="match status" value="1"/>
</dbReference>
<reference evidence="3 4" key="1">
    <citation type="submission" date="2020-08" db="EMBL/GenBank/DDBJ databases">
        <title>Genomic Encyclopedia of Type Strains, Phase III (KMG-III): the genomes of soil and plant-associated and newly described type strains.</title>
        <authorList>
            <person name="Whitman W."/>
        </authorList>
    </citation>
    <scope>NUCLEOTIDE SEQUENCE [LARGE SCALE GENOMIC DNA]</scope>
    <source>
        <strain evidence="3 4">CECT 3287</strain>
    </source>
</reference>
<keyword evidence="4" id="KW-1185">Reference proteome</keyword>
<sequence length="389" mass="39960">MSRVFGPLRIVLVLLPLLAIGAVAGPAAASSWGYASAGVTHVKFDADYRLANKVVITRSGRTVIIDDRVRIKPGKGCKQAAGDRTKVRCKTKKAPTTVVAYVWDRNDSVVNKSDLRLEAEGGAGADTLVGGPKADKLYGDRWGKTGNDKIYGGDGNDYIDAGDGADFVSGGNGNDTIDGDENSVTEPGRPGNDVIHGGNGDDTMNGFGGDDRLFGGNGNDGLRGSDGRDALDGGAGNDVLIGDLDPARLAADVMRGGAGADEVSYAHYTKAVTVDLDGASGDDGAPGERDTVGADIEILTGTSGNDTLTGNAAPNEIDGYGGNDAIIGGAGNDYLLGSDGNDRIWGSEGNDTIETRGGVNRADGGPDSDVCVSRVLEDTLISCEVHRPW</sequence>
<proteinExistence type="predicted"/>
<organism evidence="3 4">
    <name type="scientific">Actinoplanes campanulatus</name>
    <dbReference type="NCBI Taxonomy" id="113559"/>
    <lineage>
        <taxon>Bacteria</taxon>
        <taxon>Bacillati</taxon>
        <taxon>Actinomycetota</taxon>
        <taxon>Actinomycetes</taxon>
        <taxon>Micromonosporales</taxon>
        <taxon>Micromonosporaceae</taxon>
        <taxon>Actinoplanes</taxon>
    </lineage>
</organism>
<dbReference type="InterPro" id="IPR001343">
    <property type="entry name" value="Hemolysn_Ca-bd"/>
</dbReference>
<evidence type="ECO:0000256" key="1">
    <source>
        <dbReference type="ARBA" id="ARBA00004613"/>
    </source>
</evidence>
<evidence type="ECO:0000256" key="2">
    <source>
        <dbReference type="ARBA" id="ARBA00022525"/>
    </source>
</evidence>
<protein>
    <submittedName>
        <fullName evidence="3">Ca2+-binding RTX toxin-like protein</fullName>
    </submittedName>
</protein>
<dbReference type="GO" id="GO:0005509">
    <property type="term" value="F:calcium ion binding"/>
    <property type="evidence" value="ECO:0007669"/>
    <property type="project" value="InterPro"/>
</dbReference>
<evidence type="ECO:0000313" key="3">
    <source>
        <dbReference type="EMBL" id="MBB3101577.1"/>
    </source>
</evidence>
<dbReference type="Gene3D" id="2.150.10.10">
    <property type="entry name" value="Serralysin-like metalloprotease, C-terminal"/>
    <property type="match status" value="3"/>
</dbReference>
<dbReference type="Proteomes" id="UP000590749">
    <property type="component" value="Unassembled WGS sequence"/>
</dbReference>
<gene>
    <name evidence="3" type="ORF">FHR83_009306</name>
</gene>
<dbReference type="PANTHER" id="PTHR38340:SF1">
    <property type="entry name" value="S-LAYER PROTEIN"/>
    <property type="match status" value="1"/>
</dbReference>
<dbReference type="InterPro" id="IPR050557">
    <property type="entry name" value="RTX_toxin/Mannuronan_C5-epim"/>
</dbReference>
<accession>A0A7W5FKD9</accession>
<comment type="caution">
    <text evidence="3">The sequence shown here is derived from an EMBL/GenBank/DDBJ whole genome shotgun (WGS) entry which is preliminary data.</text>
</comment>
<dbReference type="EMBL" id="JACHXF010000041">
    <property type="protein sequence ID" value="MBB3101577.1"/>
    <property type="molecule type" value="Genomic_DNA"/>
</dbReference>
<dbReference type="SUPFAM" id="SSF51120">
    <property type="entry name" value="beta-Roll"/>
    <property type="match status" value="2"/>
</dbReference>
<dbReference type="Pfam" id="PF00353">
    <property type="entry name" value="HemolysinCabind"/>
    <property type="match status" value="6"/>
</dbReference>
<dbReference type="AlphaFoldDB" id="A0A7W5FKD9"/>
<comment type="subcellular location">
    <subcellularLocation>
        <location evidence="1">Secreted</location>
    </subcellularLocation>
</comment>
<dbReference type="InterPro" id="IPR018511">
    <property type="entry name" value="Hemolysin-typ_Ca-bd_CS"/>
</dbReference>
<name>A0A7W5FKD9_9ACTN</name>
<dbReference type="PRINTS" id="PR00313">
    <property type="entry name" value="CABNDNGRPT"/>
</dbReference>
<dbReference type="RefSeq" id="WP_183227978.1">
    <property type="nucleotide sequence ID" value="NZ_BMPW01000048.1"/>
</dbReference>
<dbReference type="PANTHER" id="PTHR38340">
    <property type="entry name" value="S-LAYER PROTEIN"/>
    <property type="match status" value="1"/>
</dbReference>
<dbReference type="GO" id="GO:0005576">
    <property type="term" value="C:extracellular region"/>
    <property type="evidence" value="ECO:0007669"/>
    <property type="project" value="UniProtKB-SubCell"/>
</dbReference>
<dbReference type="InterPro" id="IPR011049">
    <property type="entry name" value="Serralysin-like_metalloprot_C"/>
</dbReference>